<dbReference type="Pfam" id="PF19189">
    <property type="entry name" value="Mtf2"/>
    <property type="match status" value="1"/>
</dbReference>
<dbReference type="InterPro" id="IPR040009">
    <property type="entry name" value="Mtf2/C5D6.12-like"/>
</dbReference>
<dbReference type="AlphaFoldDB" id="A0AAN6EPJ1"/>
<evidence type="ECO:0000313" key="3">
    <source>
        <dbReference type="EMBL" id="KAJ8989152.1"/>
    </source>
</evidence>
<comment type="caution">
    <text evidence="3">The sequence shown here is derived from an EMBL/GenBank/DDBJ whole genome shotgun (WGS) entry which is preliminary data.</text>
</comment>
<feature type="region of interest" description="Disordered" evidence="1">
    <location>
        <begin position="154"/>
        <end position="179"/>
    </location>
</feature>
<sequence>MSTAHLDDMAAHIELPFLYQTRTILRWRPRVRRRLANRRALSSQPQPHPETTSDTSTPDSYSYDGQGGFLKEKARQVAESSKAPAAIRSRNPVGTRINSTITASERRAFETILRFTPKQAEPSSVKQQSPFVDAGDTDIENILNIFSSSIKSHQAEQNERKLHKAVKAPSDPEPLKSPNDQAIATQAEGHALAVPSPDIASLEDLTQSPELSKFDESIQQAVRAHMKQIYDALHAAATSTTKRGDIAMWEVCEAHIFSIASQLAPPPRETTTQAKSTEPPRFTFTKSHSDNPSELLEAASRTGEPASPSSTTAPSSTSSSLSDSLPVLHHVYPAALLLALRLYIQHFPASPLAHNLLPRIRSFGHTSYVLGAGPQFYNSLISLVWLTRSSLRQVDGLLAEMERGGVELTEETYRILRQIENERAADLGREQGNAGVLRGSRGAAWWKRHEQVFWFPRILDWLAVVAKRLTLKEMGDTY</sequence>
<feature type="compositionally biased region" description="Low complexity" evidence="1">
    <location>
        <begin position="52"/>
        <end position="64"/>
    </location>
</feature>
<dbReference type="PANTHER" id="PTHR39468:SF1">
    <property type="entry name" value="MTF2-LIKE C-TERMINAL DOMAIN-CONTAINING PROTEIN"/>
    <property type="match status" value="1"/>
</dbReference>
<dbReference type="InterPro" id="IPR043837">
    <property type="entry name" value="Mtf2-like_C"/>
</dbReference>
<evidence type="ECO:0000256" key="1">
    <source>
        <dbReference type="SAM" id="MobiDB-lite"/>
    </source>
</evidence>
<feature type="region of interest" description="Disordered" evidence="1">
    <location>
        <begin position="262"/>
        <end position="319"/>
    </location>
</feature>
<evidence type="ECO:0000259" key="2">
    <source>
        <dbReference type="Pfam" id="PF19189"/>
    </source>
</evidence>
<dbReference type="GO" id="GO:0005739">
    <property type="term" value="C:mitochondrion"/>
    <property type="evidence" value="ECO:0007669"/>
    <property type="project" value="InterPro"/>
</dbReference>
<evidence type="ECO:0000313" key="4">
    <source>
        <dbReference type="Proteomes" id="UP001161757"/>
    </source>
</evidence>
<dbReference type="Proteomes" id="UP001161757">
    <property type="component" value="Unassembled WGS sequence"/>
</dbReference>
<gene>
    <name evidence="3" type="ORF">HRR80_006880</name>
</gene>
<feature type="region of interest" description="Disordered" evidence="1">
    <location>
        <begin position="37"/>
        <end position="67"/>
    </location>
</feature>
<dbReference type="PANTHER" id="PTHR39468">
    <property type="entry name" value="CHROMOSOME 7, WHOLE GENOME SHOTGUN SEQUENCE"/>
    <property type="match status" value="1"/>
</dbReference>
<feature type="compositionally biased region" description="Low complexity" evidence="1">
    <location>
        <begin position="305"/>
        <end position="319"/>
    </location>
</feature>
<feature type="domain" description="Mtf2-like C-terminal" evidence="2">
    <location>
        <begin position="229"/>
        <end position="439"/>
    </location>
</feature>
<protein>
    <recommendedName>
        <fullName evidence="2">Mtf2-like C-terminal domain-containing protein</fullName>
    </recommendedName>
</protein>
<accession>A0AAN6EPJ1</accession>
<proteinExistence type="predicted"/>
<organism evidence="3 4">
    <name type="scientific">Exophiala dermatitidis</name>
    <name type="common">Black yeast-like fungus</name>
    <name type="synonym">Wangiella dermatitidis</name>
    <dbReference type="NCBI Taxonomy" id="5970"/>
    <lineage>
        <taxon>Eukaryota</taxon>
        <taxon>Fungi</taxon>
        <taxon>Dikarya</taxon>
        <taxon>Ascomycota</taxon>
        <taxon>Pezizomycotina</taxon>
        <taxon>Eurotiomycetes</taxon>
        <taxon>Chaetothyriomycetidae</taxon>
        <taxon>Chaetothyriales</taxon>
        <taxon>Herpotrichiellaceae</taxon>
        <taxon>Exophiala</taxon>
    </lineage>
</organism>
<dbReference type="EMBL" id="JAJGCB010000015">
    <property type="protein sequence ID" value="KAJ8989152.1"/>
    <property type="molecule type" value="Genomic_DNA"/>
</dbReference>
<reference evidence="3" key="1">
    <citation type="submission" date="2023-01" db="EMBL/GenBank/DDBJ databases">
        <title>Exophiala dermititidis isolated from Cystic Fibrosis Patient.</title>
        <authorList>
            <person name="Kurbessoian T."/>
            <person name="Crocker A."/>
            <person name="Murante D."/>
            <person name="Hogan D.A."/>
            <person name="Stajich J.E."/>
        </authorList>
    </citation>
    <scope>NUCLEOTIDE SEQUENCE</scope>
    <source>
        <strain evidence="3">Ex8</strain>
    </source>
</reference>
<name>A0AAN6EPJ1_EXODE</name>